<keyword evidence="3" id="KW-0050">Antiport</keyword>
<dbReference type="OrthoDB" id="9762978at2"/>
<feature type="region of interest" description="Disordered" evidence="9">
    <location>
        <begin position="482"/>
        <end position="503"/>
    </location>
</feature>
<feature type="transmembrane region" description="Helical" evidence="10">
    <location>
        <begin position="70"/>
        <end position="96"/>
    </location>
</feature>
<keyword evidence="7 10" id="KW-0472">Membrane</keyword>
<feature type="domain" description="Na+/H+ antiporter NhaC-like C-terminal" evidence="11">
    <location>
        <begin position="167"/>
        <end position="471"/>
    </location>
</feature>
<feature type="transmembrane region" description="Helical" evidence="10">
    <location>
        <begin position="116"/>
        <end position="139"/>
    </location>
</feature>
<dbReference type="GO" id="GO:0005886">
    <property type="term" value="C:plasma membrane"/>
    <property type="evidence" value="ECO:0007669"/>
    <property type="project" value="UniProtKB-SubCell"/>
</dbReference>
<comment type="similarity">
    <text evidence="8">Belongs to the NhaC Na(+)/H(+) (TC 2.A.35) antiporter family.</text>
</comment>
<feature type="transmembrane region" description="Helical" evidence="10">
    <location>
        <begin position="330"/>
        <end position="348"/>
    </location>
</feature>
<proteinExistence type="inferred from homology"/>
<evidence type="ECO:0000256" key="9">
    <source>
        <dbReference type="SAM" id="MobiDB-lite"/>
    </source>
</evidence>
<keyword evidence="2" id="KW-0813">Transport</keyword>
<evidence type="ECO:0000256" key="1">
    <source>
        <dbReference type="ARBA" id="ARBA00004651"/>
    </source>
</evidence>
<dbReference type="AlphaFoldDB" id="A0A1H1JKI3"/>
<feature type="transmembrane region" description="Helical" evidence="10">
    <location>
        <begin position="199"/>
        <end position="217"/>
    </location>
</feature>
<evidence type="ECO:0000256" key="2">
    <source>
        <dbReference type="ARBA" id="ARBA00022448"/>
    </source>
</evidence>
<feature type="transmembrane region" description="Helical" evidence="10">
    <location>
        <begin position="12"/>
        <end position="33"/>
    </location>
</feature>
<evidence type="ECO:0000313" key="12">
    <source>
        <dbReference type="EMBL" id="SDR50541.1"/>
    </source>
</evidence>
<dbReference type="PANTHER" id="PTHR33451:SF3">
    <property type="entry name" value="MALATE-2H(+)_NA(+)-LACTATE ANTIPORTER"/>
    <property type="match status" value="1"/>
</dbReference>
<reference evidence="13" key="1">
    <citation type="submission" date="2016-10" db="EMBL/GenBank/DDBJ databases">
        <authorList>
            <person name="Varghese N."/>
            <person name="Submissions S."/>
        </authorList>
    </citation>
    <scope>NUCLEOTIDE SEQUENCE [LARGE SCALE GENOMIC DNA]</scope>
    <source>
        <strain evidence="13">GAS106B</strain>
    </source>
</reference>
<organism evidence="12 13">
    <name type="scientific">Paraburkholderia fungorum</name>
    <dbReference type="NCBI Taxonomy" id="134537"/>
    <lineage>
        <taxon>Bacteria</taxon>
        <taxon>Pseudomonadati</taxon>
        <taxon>Pseudomonadota</taxon>
        <taxon>Betaproteobacteria</taxon>
        <taxon>Burkholderiales</taxon>
        <taxon>Burkholderiaceae</taxon>
        <taxon>Paraburkholderia</taxon>
    </lineage>
</organism>
<evidence type="ECO:0000313" key="13">
    <source>
        <dbReference type="Proteomes" id="UP000183487"/>
    </source>
</evidence>
<accession>A0A1H1JKI3</accession>
<dbReference type="InterPro" id="IPR018461">
    <property type="entry name" value="Na/H_Antiport_NhaC-like_C"/>
</dbReference>
<protein>
    <submittedName>
        <fullName evidence="12">Transporter, NhaC family</fullName>
    </submittedName>
</protein>
<dbReference type="InterPro" id="IPR052180">
    <property type="entry name" value="NhaC_Na-H+_Antiporter"/>
</dbReference>
<evidence type="ECO:0000256" key="5">
    <source>
        <dbReference type="ARBA" id="ARBA00022692"/>
    </source>
</evidence>
<feature type="transmembrane region" description="Helical" evidence="10">
    <location>
        <begin position="39"/>
        <end position="58"/>
    </location>
</feature>
<keyword evidence="6 10" id="KW-1133">Transmembrane helix</keyword>
<dbReference type="Pfam" id="PF03553">
    <property type="entry name" value="Na_H_antiporter"/>
    <property type="match status" value="1"/>
</dbReference>
<feature type="transmembrane region" description="Helical" evidence="10">
    <location>
        <begin position="146"/>
        <end position="170"/>
    </location>
</feature>
<dbReference type="RefSeq" id="WP_074771930.1">
    <property type="nucleotide sequence ID" value="NZ_FNKP01000003.1"/>
</dbReference>
<sequence length="503" mass="51855">MKRPESPQPVTMIEAIIPVASLVVLVGLSYYLFGDGGAGGPNQVGLVVATMIAVFIGWRRGHSLASLGEAAVASVSTGIGAIFILFAVGALIGTWALSGTLVAMVYYGLKLLSPNYFYVTAAAICAFVSLSIGSSWTVAGTIGIGLMGIAHGMGLSPAITAGAVISGAYFGDKSSPLSDSANLAAAAAGVDLYRHIREMFLTSAVALAVTLGVFYFLGKPGDFDASAEIAAMRGSFHISLVLFLPLLLVIALAIFKIPPFTAIFLGALAGGLLAVCVTPERVIEFASAKQGVPDWLALLKGVWLALASGYKASTGNAELDILVTRGGMDSMLNTIWLIITALAFGGVVEKCGVLERLIAPVIARAKTTGTLITSLVAAIVATNVVTADQYIAVVLPARMFKTAFAKRGLAPIVLSRAVGDAATPTGALIPWNSCGAYMAVTLGVSTLSYAPYAVFCFVSPLLTIAIAYSGFRMPRLPASTASTPEQIATDPALVKPDDDTHLG</sequence>
<comment type="subcellular location">
    <subcellularLocation>
        <location evidence="1">Cell membrane</location>
        <topology evidence="1">Multi-pass membrane protein</topology>
    </subcellularLocation>
</comment>
<evidence type="ECO:0000256" key="6">
    <source>
        <dbReference type="ARBA" id="ARBA00022989"/>
    </source>
</evidence>
<feature type="transmembrane region" description="Helical" evidence="10">
    <location>
        <begin position="369"/>
        <end position="392"/>
    </location>
</feature>
<dbReference type="PANTHER" id="PTHR33451">
    <property type="entry name" value="MALATE-2H(+)/NA(+)-LACTATE ANTIPORTER"/>
    <property type="match status" value="1"/>
</dbReference>
<gene>
    <name evidence="12" type="ORF">SAMN05443245_6692</name>
</gene>
<evidence type="ECO:0000256" key="7">
    <source>
        <dbReference type="ARBA" id="ARBA00023136"/>
    </source>
</evidence>
<dbReference type="GO" id="GO:0015297">
    <property type="term" value="F:antiporter activity"/>
    <property type="evidence" value="ECO:0007669"/>
    <property type="project" value="UniProtKB-KW"/>
</dbReference>
<keyword evidence="5 10" id="KW-0812">Transmembrane</keyword>
<dbReference type="Proteomes" id="UP000183487">
    <property type="component" value="Unassembled WGS sequence"/>
</dbReference>
<dbReference type="EMBL" id="FNKP01000003">
    <property type="protein sequence ID" value="SDR50541.1"/>
    <property type="molecule type" value="Genomic_DNA"/>
</dbReference>
<evidence type="ECO:0000259" key="11">
    <source>
        <dbReference type="Pfam" id="PF03553"/>
    </source>
</evidence>
<feature type="transmembrane region" description="Helical" evidence="10">
    <location>
        <begin position="449"/>
        <end position="471"/>
    </location>
</feature>
<evidence type="ECO:0000256" key="3">
    <source>
        <dbReference type="ARBA" id="ARBA00022449"/>
    </source>
</evidence>
<keyword evidence="13" id="KW-1185">Reference proteome</keyword>
<name>A0A1H1JKI3_9BURK</name>
<keyword evidence="4" id="KW-1003">Cell membrane</keyword>
<dbReference type="NCBIfam" id="TIGR00931">
    <property type="entry name" value="antiport_nhaC"/>
    <property type="match status" value="1"/>
</dbReference>
<evidence type="ECO:0000256" key="10">
    <source>
        <dbReference type="SAM" id="Phobius"/>
    </source>
</evidence>
<feature type="transmembrane region" description="Helical" evidence="10">
    <location>
        <begin position="238"/>
        <end position="255"/>
    </location>
</feature>
<dbReference type="InterPro" id="IPR004770">
    <property type="entry name" value="Na/H_antiport_NhaC"/>
</dbReference>
<feature type="transmembrane region" description="Helical" evidence="10">
    <location>
        <begin position="261"/>
        <end position="279"/>
    </location>
</feature>
<evidence type="ECO:0000256" key="4">
    <source>
        <dbReference type="ARBA" id="ARBA00022475"/>
    </source>
</evidence>
<evidence type="ECO:0000256" key="8">
    <source>
        <dbReference type="ARBA" id="ARBA00038435"/>
    </source>
</evidence>